<keyword evidence="2" id="KW-1185">Reference proteome</keyword>
<organism evidence="1 2">
    <name type="scientific">Kribbella pratensis</name>
    <dbReference type="NCBI Taxonomy" id="2512112"/>
    <lineage>
        <taxon>Bacteria</taxon>
        <taxon>Bacillati</taxon>
        <taxon>Actinomycetota</taxon>
        <taxon>Actinomycetes</taxon>
        <taxon>Propionibacteriales</taxon>
        <taxon>Kribbellaceae</taxon>
        <taxon>Kribbella</taxon>
    </lineage>
</organism>
<dbReference type="RefSeq" id="WP_134132526.1">
    <property type="nucleotide sequence ID" value="NZ_SODU01000004.1"/>
</dbReference>
<evidence type="ECO:0000313" key="1">
    <source>
        <dbReference type="EMBL" id="TDW84399.1"/>
    </source>
</evidence>
<sequence>MYRSGGRGFKTYDITPCDRFGAEVGILYNLLIRLLPPMINAPISGGIILGATKRCYDDFEHPKDPPYPDKYDGPTD</sequence>
<dbReference type="Proteomes" id="UP000295060">
    <property type="component" value="Unassembled WGS sequence"/>
</dbReference>
<proteinExistence type="predicted"/>
<name>A0ABY2F804_9ACTN</name>
<reference evidence="1 2" key="1">
    <citation type="submission" date="2019-03" db="EMBL/GenBank/DDBJ databases">
        <title>Genomic Encyclopedia of Type Strains, Phase III (KMG-III): the genomes of soil and plant-associated and newly described type strains.</title>
        <authorList>
            <person name="Whitman W."/>
        </authorList>
    </citation>
    <scope>NUCLEOTIDE SEQUENCE [LARGE SCALE GENOMIC DNA]</scope>
    <source>
        <strain evidence="1 2">VKMAc-2574</strain>
    </source>
</reference>
<comment type="caution">
    <text evidence="1">The sequence shown here is derived from an EMBL/GenBank/DDBJ whole genome shotgun (WGS) entry which is preliminary data.</text>
</comment>
<gene>
    <name evidence="1" type="ORF">EV137_7210</name>
</gene>
<protein>
    <submittedName>
        <fullName evidence="1">Uncharacterized protein</fullName>
    </submittedName>
</protein>
<accession>A0ABY2F804</accession>
<dbReference type="EMBL" id="SODU01000004">
    <property type="protein sequence ID" value="TDW84399.1"/>
    <property type="molecule type" value="Genomic_DNA"/>
</dbReference>
<evidence type="ECO:0000313" key="2">
    <source>
        <dbReference type="Proteomes" id="UP000295060"/>
    </source>
</evidence>